<dbReference type="EMBL" id="BRPK01000005">
    <property type="protein sequence ID" value="GLB38514.1"/>
    <property type="molecule type" value="Genomic_DNA"/>
</dbReference>
<evidence type="ECO:0000313" key="2">
    <source>
        <dbReference type="Proteomes" id="UP001063166"/>
    </source>
</evidence>
<dbReference type="AlphaFoldDB" id="A0A9P3UKU3"/>
<comment type="caution">
    <text evidence="1">The sequence shown here is derived from an EMBL/GenBank/DDBJ whole genome shotgun (WGS) entry which is preliminary data.</text>
</comment>
<evidence type="ECO:0000313" key="1">
    <source>
        <dbReference type="EMBL" id="GLB38514.1"/>
    </source>
</evidence>
<organism evidence="1 2">
    <name type="scientific">Lyophyllum shimeji</name>
    <name type="common">Hon-shimeji</name>
    <name type="synonym">Tricholoma shimeji</name>
    <dbReference type="NCBI Taxonomy" id="47721"/>
    <lineage>
        <taxon>Eukaryota</taxon>
        <taxon>Fungi</taxon>
        <taxon>Dikarya</taxon>
        <taxon>Basidiomycota</taxon>
        <taxon>Agaricomycotina</taxon>
        <taxon>Agaricomycetes</taxon>
        <taxon>Agaricomycetidae</taxon>
        <taxon>Agaricales</taxon>
        <taxon>Tricholomatineae</taxon>
        <taxon>Lyophyllaceae</taxon>
        <taxon>Lyophyllum</taxon>
    </lineage>
</organism>
<keyword evidence="2" id="KW-1185">Reference proteome</keyword>
<reference evidence="1" key="1">
    <citation type="submission" date="2022-07" db="EMBL/GenBank/DDBJ databases">
        <title>The genome of Lyophyllum shimeji provides insight into the initial evolution of ectomycorrhizal fungal genome.</title>
        <authorList>
            <person name="Kobayashi Y."/>
            <person name="Shibata T."/>
            <person name="Hirakawa H."/>
            <person name="Shigenobu S."/>
            <person name="Nishiyama T."/>
            <person name="Yamada A."/>
            <person name="Hasebe M."/>
            <person name="Kawaguchi M."/>
        </authorList>
    </citation>
    <scope>NUCLEOTIDE SEQUENCE</scope>
    <source>
        <strain evidence="1">AT787</strain>
    </source>
</reference>
<name>A0A9P3UKU3_LYOSH</name>
<gene>
    <name evidence="1" type="ORF">LshimejAT787_0503790</name>
</gene>
<proteinExistence type="predicted"/>
<sequence>MYRMILYAKIFPAQRYEENEDEPDPALWQQEVSRRKGLLEELSSPDQRELHIVRIFVCELMKSKHLKMQSVFFFGATPSLGVYSRPAETTWNDNSVRSDKDICRKCNNQWFLTSGTKPNGAIRRVFRLH</sequence>
<dbReference type="Proteomes" id="UP001063166">
    <property type="component" value="Unassembled WGS sequence"/>
</dbReference>
<accession>A0A9P3UKU3</accession>
<protein>
    <submittedName>
        <fullName evidence="1">Uncharacterized protein</fullName>
    </submittedName>
</protein>